<keyword evidence="4" id="KW-1185">Reference proteome</keyword>
<dbReference type="GeneID" id="93276052"/>
<dbReference type="RefSeq" id="WP_092370826.1">
    <property type="nucleotide sequence ID" value="NZ_CABJCG010000023.1"/>
</dbReference>
<dbReference type="AlphaFoldDB" id="A0A1I0K239"/>
<feature type="transmembrane region" description="Helical" evidence="1">
    <location>
        <begin position="70"/>
        <end position="93"/>
    </location>
</feature>
<dbReference type="Proteomes" id="UP000198508">
    <property type="component" value="Unassembled WGS sequence"/>
</dbReference>
<dbReference type="Pfam" id="PF07670">
    <property type="entry name" value="Gate"/>
    <property type="match status" value="1"/>
</dbReference>
<evidence type="ECO:0000259" key="2">
    <source>
        <dbReference type="Pfam" id="PF07670"/>
    </source>
</evidence>
<keyword evidence="1" id="KW-0472">Membrane</keyword>
<feature type="transmembrane region" description="Helical" evidence="1">
    <location>
        <begin position="105"/>
        <end position="125"/>
    </location>
</feature>
<dbReference type="PANTHER" id="PTHR35793:SF2">
    <property type="entry name" value="INNER MEMBRANE PROTEIN YJIG"/>
    <property type="match status" value="1"/>
</dbReference>
<organism evidence="3 4">
    <name type="scientific">Enterocloster lavalensis</name>
    <dbReference type="NCBI Taxonomy" id="460384"/>
    <lineage>
        <taxon>Bacteria</taxon>
        <taxon>Bacillati</taxon>
        <taxon>Bacillota</taxon>
        <taxon>Clostridia</taxon>
        <taxon>Lachnospirales</taxon>
        <taxon>Lachnospiraceae</taxon>
        <taxon>Enterocloster</taxon>
    </lineage>
</organism>
<reference evidence="4" key="1">
    <citation type="submission" date="2016-10" db="EMBL/GenBank/DDBJ databases">
        <authorList>
            <person name="Varghese N."/>
            <person name="Submissions S."/>
        </authorList>
    </citation>
    <scope>NUCLEOTIDE SEQUENCE [LARGE SCALE GENOMIC DNA]</scope>
    <source>
        <strain evidence="4">NLAE-zl-G277</strain>
    </source>
</reference>
<keyword evidence="1" id="KW-0812">Transmembrane</keyword>
<feature type="transmembrane region" description="Helical" evidence="1">
    <location>
        <begin position="36"/>
        <end position="58"/>
    </location>
</feature>
<proteinExistence type="predicted"/>
<dbReference type="STRING" id="460384.SAMN05216313_14240"/>
<evidence type="ECO:0000313" key="3">
    <source>
        <dbReference type="EMBL" id="SEU17446.1"/>
    </source>
</evidence>
<dbReference type="PANTHER" id="PTHR35793">
    <property type="entry name" value="INNER MEMBRANE PROTEIN YJIG"/>
    <property type="match status" value="1"/>
</dbReference>
<evidence type="ECO:0000313" key="4">
    <source>
        <dbReference type="Proteomes" id="UP000198508"/>
    </source>
</evidence>
<dbReference type="GO" id="GO:0005886">
    <property type="term" value="C:plasma membrane"/>
    <property type="evidence" value="ECO:0007669"/>
    <property type="project" value="TreeGrafter"/>
</dbReference>
<dbReference type="NCBIfam" id="NF007811">
    <property type="entry name" value="PRK10519.1"/>
    <property type="match status" value="1"/>
</dbReference>
<gene>
    <name evidence="3" type="ORF">SAMN05216313_14240</name>
</gene>
<feature type="domain" description="Nucleoside transporter/FeoB GTPase Gate" evidence="2">
    <location>
        <begin position="30"/>
        <end position="126"/>
    </location>
</feature>
<protein>
    <submittedName>
        <fullName evidence="3">Spore maturation protein SpmB</fullName>
    </submittedName>
</protein>
<dbReference type="InterPro" id="IPR011642">
    <property type="entry name" value="Gate_dom"/>
</dbReference>
<dbReference type="EMBL" id="FOIM01000042">
    <property type="protein sequence ID" value="SEU17446.1"/>
    <property type="molecule type" value="Genomic_DNA"/>
</dbReference>
<keyword evidence="1" id="KW-1133">Transmembrane helix</keyword>
<feature type="transmembrane region" description="Helical" evidence="1">
    <location>
        <begin position="137"/>
        <end position="156"/>
    </location>
</feature>
<sequence>MAEQVKAKRGNVIDAFVDGARNGLKIAFNSMLPNTLFGFTLTIILNLTGLADVIGVVFAPVMRIFGLPGVAATAVMAIFLSMGGAAGVIAGLFTAGQLTEPQVAILLPALLLSGAQIQFMGRLLGTADLKTRYYPHMFVTATLNGCVAMLIMNYFIV</sequence>
<accession>A0A1I0K239</accession>
<name>A0A1I0K239_9FIRM</name>
<evidence type="ECO:0000256" key="1">
    <source>
        <dbReference type="SAM" id="Phobius"/>
    </source>
</evidence>
<dbReference type="InterPro" id="IPR052549">
    <property type="entry name" value="SpmB"/>
</dbReference>